<dbReference type="GO" id="GO:0015740">
    <property type="term" value="P:C4-dicarboxylate transport"/>
    <property type="evidence" value="ECO:0007669"/>
    <property type="project" value="TreeGrafter"/>
</dbReference>
<sequence length="177" mass="20635">MLKWIYSHFDDHIETYLATTALVVFASLVIFQVVMRYFFNSPSTWSEEIARYALVWFVYLSGSYAIKYQRHVRFGVVVDLIGKKMPFVQRIIRLFIFITWLAFLIYMFTLSIEMVRRQMITGQLSPGSQIPMYLVYVGLPLGLSLMSFRVLQHTIRSLIDIIRNPLAPIPPSQPEGD</sequence>
<comment type="similarity">
    <text evidence="8 9">Belongs to the TRAP transporter small permease family.</text>
</comment>
<gene>
    <name evidence="11" type="ORF">SAMN04487951_1196</name>
</gene>
<reference evidence="12" key="1">
    <citation type="submission" date="2016-10" db="EMBL/GenBank/DDBJ databases">
        <authorList>
            <person name="Varghese N."/>
            <person name="Submissions S."/>
        </authorList>
    </citation>
    <scope>NUCLEOTIDE SEQUENCE [LARGE SCALE GENOMIC DNA]</scope>
    <source>
        <strain evidence="12">CGMCC 1.6494</strain>
    </source>
</reference>
<dbReference type="RefSeq" id="WP_089707809.1">
    <property type="nucleotide sequence ID" value="NZ_FNII01000019.1"/>
</dbReference>
<dbReference type="Pfam" id="PF04290">
    <property type="entry name" value="DctQ"/>
    <property type="match status" value="1"/>
</dbReference>
<evidence type="ECO:0000256" key="5">
    <source>
        <dbReference type="ARBA" id="ARBA00022692"/>
    </source>
</evidence>
<evidence type="ECO:0000256" key="9">
    <source>
        <dbReference type="RuleBase" id="RU369079"/>
    </source>
</evidence>
<keyword evidence="4 9" id="KW-0997">Cell inner membrane</keyword>
<comment type="function">
    <text evidence="9">Part of the tripartite ATP-independent periplasmic (TRAP) transport system.</text>
</comment>
<feature type="transmembrane region" description="Helical" evidence="9">
    <location>
        <begin position="130"/>
        <end position="151"/>
    </location>
</feature>
<evidence type="ECO:0000256" key="3">
    <source>
        <dbReference type="ARBA" id="ARBA00022475"/>
    </source>
</evidence>
<dbReference type="EMBL" id="FNII01000019">
    <property type="protein sequence ID" value="SDO27927.1"/>
    <property type="molecule type" value="Genomic_DNA"/>
</dbReference>
<comment type="subunit">
    <text evidence="9">The complex comprises the extracytoplasmic solute receptor protein and the two transmembrane proteins.</text>
</comment>
<evidence type="ECO:0000256" key="2">
    <source>
        <dbReference type="ARBA" id="ARBA00022448"/>
    </source>
</evidence>
<keyword evidence="5 9" id="KW-0812">Transmembrane</keyword>
<feature type="transmembrane region" description="Helical" evidence="9">
    <location>
        <begin position="49"/>
        <end position="66"/>
    </location>
</feature>
<organism evidence="11 12">
    <name type="scientific">Vreelandella arcis</name>
    <dbReference type="NCBI Taxonomy" id="416873"/>
    <lineage>
        <taxon>Bacteria</taxon>
        <taxon>Pseudomonadati</taxon>
        <taxon>Pseudomonadota</taxon>
        <taxon>Gammaproteobacteria</taxon>
        <taxon>Oceanospirillales</taxon>
        <taxon>Halomonadaceae</taxon>
        <taxon>Vreelandella</taxon>
    </lineage>
</organism>
<evidence type="ECO:0000256" key="8">
    <source>
        <dbReference type="ARBA" id="ARBA00038436"/>
    </source>
</evidence>
<dbReference type="GO" id="GO:0005886">
    <property type="term" value="C:plasma membrane"/>
    <property type="evidence" value="ECO:0007669"/>
    <property type="project" value="UniProtKB-SubCell"/>
</dbReference>
<dbReference type="Proteomes" id="UP000199677">
    <property type="component" value="Unassembled WGS sequence"/>
</dbReference>
<comment type="subcellular location">
    <subcellularLocation>
        <location evidence="1 9">Cell inner membrane</location>
        <topology evidence="1 9">Multi-pass membrane protein</topology>
    </subcellularLocation>
</comment>
<proteinExistence type="inferred from homology"/>
<evidence type="ECO:0000256" key="1">
    <source>
        <dbReference type="ARBA" id="ARBA00004429"/>
    </source>
</evidence>
<evidence type="ECO:0000256" key="7">
    <source>
        <dbReference type="ARBA" id="ARBA00023136"/>
    </source>
</evidence>
<accession>A0A1H0I941</accession>
<evidence type="ECO:0000259" key="10">
    <source>
        <dbReference type="Pfam" id="PF04290"/>
    </source>
</evidence>
<dbReference type="AlphaFoldDB" id="A0A1H0I941"/>
<feature type="transmembrane region" description="Helical" evidence="9">
    <location>
        <begin position="16"/>
        <end position="37"/>
    </location>
</feature>
<dbReference type="PANTHER" id="PTHR35011:SF2">
    <property type="entry name" value="2,3-DIKETO-L-GULONATE TRAP TRANSPORTER SMALL PERMEASE PROTEIN YIAM"/>
    <property type="match status" value="1"/>
</dbReference>
<dbReference type="GO" id="GO:0022857">
    <property type="term" value="F:transmembrane transporter activity"/>
    <property type="evidence" value="ECO:0007669"/>
    <property type="project" value="UniProtKB-UniRule"/>
</dbReference>
<keyword evidence="12" id="KW-1185">Reference proteome</keyword>
<evidence type="ECO:0000256" key="4">
    <source>
        <dbReference type="ARBA" id="ARBA00022519"/>
    </source>
</evidence>
<feature type="domain" description="Tripartite ATP-independent periplasmic transporters DctQ component" evidence="10">
    <location>
        <begin position="27"/>
        <end position="158"/>
    </location>
</feature>
<dbReference type="STRING" id="416873.SAMN04487951_1196"/>
<name>A0A1H0I941_9GAMM</name>
<keyword evidence="6 9" id="KW-1133">Transmembrane helix</keyword>
<evidence type="ECO:0000313" key="12">
    <source>
        <dbReference type="Proteomes" id="UP000199677"/>
    </source>
</evidence>
<keyword evidence="2 9" id="KW-0813">Transport</keyword>
<evidence type="ECO:0000256" key="6">
    <source>
        <dbReference type="ARBA" id="ARBA00022989"/>
    </source>
</evidence>
<dbReference type="InterPro" id="IPR055348">
    <property type="entry name" value="DctQ"/>
</dbReference>
<dbReference type="PANTHER" id="PTHR35011">
    <property type="entry name" value="2,3-DIKETO-L-GULONATE TRAP TRANSPORTER SMALL PERMEASE PROTEIN YIAM"/>
    <property type="match status" value="1"/>
</dbReference>
<dbReference type="InterPro" id="IPR007387">
    <property type="entry name" value="TRAP_DctQ"/>
</dbReference>
<keyword evidence="3" id="KW-1003">Cell membrane</keyword>
<dbReference type="OrthoDB" id="9791324at2"/>
<feature type="transmembrane region" description="Helical" evidence="9">
    <location>
        <begin position="91"/>
        <end position="110"/>
    </location>
</feature>
<protein>
    <recommendedName>
        <fullName evidence="9">TRAP transporter small permease protein</fullName>
    </recommendedName>
</protein>
<keyword evidence="7 9" id="KW-0472">Membrane</keyword>
<evidence type="ECO:0000313" key="11">
    <source>
        <dbReference type="EMBL" id="SDO27927.1"/>
    </source>
</evidence>